<name>A0AA36HPQ5_9DINO</name>
<evidence type="ECO:0000259" key="1">
    <source>
        <dbReference type="PROSITE" id="PS50921"/>
    </source>
</evidence>
<dbReference type="InterPro" id="IPR005561">
    <property type="entry name" value="ANTAR"/>
</dbReference>
<dbReference type="Pfam" id="PF13372">
    <property type="entry name" value="Alginate_exp"/>
    <property type="match status" value="1"/>
</dbReference>
<organism evidence="2 3">
    <name type="scientific">Effrenium voratum</name>
    <dbReference type="NCBI Taxonomy" id="2562239"/>
    <lineage>
        <taxon>Eukaryota</taxon>
        <taxon>Sar</taxon>
        <taxon>Alveolata</taxon>
        <taxon>Dinophyceae</taxon>
        <taxon>Suessiales</taxon>
        <taxon>Symbiodiniaceae</taxon>
        <taxon>Effrenium</taxon>
    </lineage>
</organism>
<dbReference type="InterPro" id="IPR023614">
    <property type="entry name" value="Porin_dom_sf"/>
</dbReference>
<accession>A0AA36HPQ5</accession>
<dbReference type="SUPFAM" id="SSF52172">
    <property type="entry name" value="CheY-like"/>
    <property type="match status" value="1"/>
</dbReference>
<dbReference type="Gene3D" id="2.40.160.10">
    <property type="entry name" value="Porin"/>
    <property type="match status" value="1"/>
</dbReference>
<dbReference type="InterPro" id="IPR025388">
    <property type="entry name" value="Alginate_export_dom"/>
</dbReference>
<dbReference type="AlphaFoldDB" id="A0AA36HPQ5"/>
<dbReference type="Gene3D" id="3.40.190.10">
    <property type="entry name" value="Periplasmic binding protein-like II"/>
    <property type="match status" value="2"/>
</dbReference>
<comment type="caution">
    <text evidence="2">The sequence shown here is derived from an EMBL/GenBank/DDBJ whole genome shotgun (WGS) entry which is preliminary data.</text>
</comment>
<dbReference type="PROSITE" id="PS50921">
    <property type="entry name" value="ANTAR"/>
    <property type="match status" value="1"/>
</dbReference>
<gene>
    <name evidence="2" type="ORF">EVOR1521_LOCUS2765</name>
</gene>
<dbReference type="InterPro" id="IPR011006">
    <property type="entry name" value="CheY-like_superfamily"/>
</dbReference>
<reference evidence="2" key="1">
    <citation type="submission" date="2023-08" db="EMBL/GenBank/DDBJ databases">
        <authorList>
            <person name="Chen Y."/>
            <person name="Shah S."/>
            <person name="Dougan E. K."/>
            <person name="Thang M."/>
            <person name="Chan C."/>
        </authorList>
    </citation>
    <scope>NUCLEOTIDE SEQUENCE</scope>
</reference>
<proteinExistence type="predicted"/>
<evidence type="ECO:0000313" key="2">
    <source>
        <dbReference type="EMBL" id="CAJ1372756.1"/>
    </source>
</evidence>
<dbReference type="SMART" id="SM01012">
    <property type="entry name" value="ANTAR"/>
    <property type="match status" value="1"/>
</dbReference>
<dbReference type="PANTHER" id="PTHR30024">
    <property type="entry name" value="ALIPHATIC SULFONATES-BINDING PROTEIN-RELATED"/>
    <property type="match status" value="1"/>
</dbReference>
<dbReference type="Gene3D" id="1.10.10.10">
    <property type="entry name" value="Winged helix-like DNA-binding domain superfamily/Winged helix DNA-binding domain"/>
    <property type="match status" value="1"/>
</dbReference>
<sequence>MDAELEDRKLVDQAKRLLMKRRKLTEDQAYALIRKTAMSKNTKIVEIARSMIAEAGIELALVRESSWATLRDRIAVGHLEAAHLLAPIAISGSLGLPPLPVSVIAPVALGTGRNAITVSLALAENLARHGELNGNAGLIGQALKALADERGPGDKVTIAVVHPFSAHAYFLNYWLRGCGIRPNEDVVVEVLPPSLMVDALKSGRIDACCVGEPWNTVAQNEGVGRAVVACDDIWSASYPSAQHGLWFYKQMIENGQVTPDEGNIQSIRNMYRPDIYREALADFEDADGVSLAALLSAAPMMSGALAADSILEALDESKPILNTRLRYEFVDQTGPVDDANAVTARFRAGLETGSYLGFSVLGEIEVVKGLNNEYNSTTNSRTNFPVVADPDSQEINRLQIKYTGIDGLALTVGRQRLVFDNARFIGDVGWRQNQQTFDAAVAEVTAIEDLKVTYGYLESVQRIFGSESVNGSFESDSHVLNAKYGGLDWVTLTAYAYLLDLEEASGLSTATYGGGVSGSFPIAEGIPLNLSAEYATQSDYADNTTDIDLSYYKLFAGTKLGGFTGGVAYEVLEGDGTNGFSTPLATVHAFQGWADGFLNTPANGIEDLFAEVGYVFTDVGPLPKIITKAVYHDFSSERTGTDLGDEFDLLLKAVINPHLSAAAKYATLDGTSAGPADRDKFWFQIDFNL</sequence>
<dbReference type="InterPro" id="IPR036388">
    <property type="entry name" value="WH-like_DNA-bd_sf"/>
</dbReference>
<dbReference type="Proteomes" id="UP001178507">
    <property type="component" value="Unassembled WGS sequence"/>
</dbReference>
<evidence type="ECO:0000313" key="3">
    <source>
        <dbReference type="Proteomes" id="UP001178507"/>
    </source>
</evidence>
<dbReference type="PANTHER" id="PTHR30024:SF43">
    <property type="entry name" value="BLL4572 PROTEIN"/>
    <property type="match status" value="1"/>
</dbReference>
<dbReference type="SUPFAM" id="SSF53850">
    <property type="entry name" value="Periplasmic binding protein-like II"/>
    <property type="match status" value="1"/>
</dbReference>
<dbReference type="EMBL" id="CAUJNA010000154">
    <property type="protein sequence ID" value="CAJ1372756.1"/>
    <property type="molecule type" value="Genomic_DNA"/>
</dbReference>
<keyword evidence="3" id="KW-1185">Reference proteome</keyword>
<dbReference type="GO" id="GO:0003723">
    <property type="term" value="F:RNA binding"/>
    <property type="evidence" value="ECO:0007669"/>
    <property type="project" value="InterPro"/>
</dbReference>
<feature type="domain" description="ANTAR" evidence="1">
    <location>
        <begin position="1"/>
        <end position="52"/>
    </location>
</feature>
<protein>
    <recommendedName>
        <fullName evidence="1">ANTAR domain-containing protein</fullName>
    </recommendedName>
</protein>
<dbReference type="Pfam" id="PF13379">
    <property type="entry name" value="NMT1_2"/>
    <property type="match status" value="1"/>
</dbReference>